<sequence length="146" mass="15840">MTKHRRKLIHDLANALSLNSQSRGKGSSRFPILHKTSRTPRYTQKTISYIDQIFSKGRFNHGATKSWDQNITKSAKPPRGRPDSSVSYMDGDIVGASAPEIGAENKGRAILERMGWSTGTALGATNNKGILLPVAHVVKNSKAGLG</sequence>
<dbReference type="Proteomes" id="UP001165205">
    <property type="component" value="Unassembled WGS sequence"/>
</dbReference>
<feature type="region of interest" description="Disordered" evidence="1">
    <location>
        <begin position="64"/>
        <end position="89"/>
    </location>
</feature>
<dbReference type="PROSITE" id="PS50174">
    <property type="entry name" value="G_PATCH"/>
    <property type="match status" value="1"/>
</dbReference>
<dbReference type="InterPro" id="IPR036867">
    <property type="entry name" value="R3H_dom_sf"/>
</dbReference>
<dbReference type="SMART" id="SM00443">
    <property type="entry name" value="G_patch"/>
    <property type="match status" value="1"/>
</dbReference>
<organism evidence="3 4">
    <name type="scientific">Aspergillus oryzae</name>
    <name type="common">Yellow koji mold</name>
    <dbReference type="NCBI Taxonomy" id="5062"/>
    <lineage>
        <taxon>Eukaryota</taxon>
        <taxon>Fungi</taxon>
        <taxon>Dikarya</taxon>
        <taxon>Ascomycota</taxon>
        <taxon>Pezizomycotina</taxon>
        <taxon>Eurotiomycetes</taxon>
        <taxon>Eurotiomycetidae</taxon>
        <taxon>Eurotiales</taxon>
        <taxon>Aspergillaceae</taxon>
        <taxon>Aspergillus</taxon>
        <taxon>Aspergillus subgen. Circumdati</taxon>
    </lineage>
</organism>
<evidence type="ECO:0000313" key="3">
    <source>
        <dbReference type="EMBL" id="GMG31581.1"/>
    </source>
</evidence>
<comment type="caution">
    <text evidence="3">The sequence shown here is derived from an EMBL/GenBank/DDBJ whole genome shotgun (WGS) entry which is preliminary data.</text>
</comment>
<dbReference type="Pfam" id="PF01585">
    <property type="entry name" value="G-patch"/>
    <property type="match status" value="1"/>
</dbReference>
<dbReference type="Gene3D" id="3.30.1370.50">
    <property type="entry name" value="R3H-like domain"/>
    <property type="match status" value="1"/>
</dbReference>
<dbReference type="AlphaFoldDB" id="A0AAN4YNL1"/>
<feature type="domain" description="G-patch" evidence="2">
    <location>
        <begin position="103"/>
        <end position="146"/>
    </location>
</feature>
<dbReference type="InterPro" id="IPR000467">
    <property type="entry name" value="G_patch_dom"/>
</dbReference>
<dbReference type="InterPro" id="IPR051189">
    <property type="entry name" value="Splicing_assoc_domain"/>
</dbReference>
<dbReference type="EMBL" id="BSYA01000087">
    <property type="protein sequence ID" value="GMG31581.1"/>
    <property type="molecule type" value="Genomic_DNA"/>
</dbReference>
<reference evidence="3" key="1">
    <citation type="submission" date="2023-04" db="EMBL/GenBank/DDBJ databases">
        <title>Aspergillus oryzae NBRC 4228.</title>
        <authorList>
            <person name="Ichikawa N."/>
            <person name="Sato H."/>
            <person name="Tonouchi N."/>
        </authorList>
    </citation>
    <scope>NUCLEOTIDE SEQUENCE</scope>
    <source>
        <strain evidence="3">NBRC 4228</strain>
    </source>
</reference>
<protein>
    <submittedName>
        <fullName evidence="3">Unnamed protein product</fullName>
    </submittedName>
</protein>
<name>A0AAN4YNL1_ASPOZ</name>
<evidence type="ECO:0000259" key="2">
    <source>
        <dbReference type="PROSITE" id="PS50174"/>
    </source>
</evidence>
<gene>
    <name evidence="3" type="ORF">Aory04_000744700</name>
</gene>
<proteinExistence type="predicted"/>
<evidence type="ECO:0000313" key="4">
    <source>
        <dbReference type="Proteomes" id="UP001165205"/>
    </source>
</evidence>
<dbReference type="Pfam" id="PF01424">
    <property type="entry name" value="R3H"/>
    <property type="match status" value="1"/>
</dbReference>
<dbReference type="InterPro" id="IPR001374">
    <property type="entry name" value="R3H_dom"/>
</dbReference>
<dbReference type="PANTHER" id="PTHR14195">
    <property type="entry name" value="G PATCH DOMAIN CONTAINING PROTEIN 2"/>
    <property type="match status" value="1"/>
</dbReference>
<dbReference type="GO" id="GO:0003676">
    <property type="term" value="F:nucleic acid binding"/>
    <property type="evidence" value="ECO:0007669"/>
    <property type="project" value="InterPro"/>
</dbReference>
<evidence type="ECO:0000256" key="1">
    <source>
        <dbReference type="SAM" id="MobiDB-lite"/>
    </source>
</evidence>
<accession>A0AAN4YNL1</accession>
<dbReference type="SUPFAM" id="SSF82708">
    <property type="entry name" value="R3H domain"/>
    <property type="match status" value="1"/>
</dbReference>